<accession>A0A7C1FFG9</accession>
<evidence type="ECO:0008006" key="2">
    <source>
        <dbReference type="Google" id="ProtNLM"/>
    </source>
</evidence>
<proteinExistence type="predicted"/>
<dbReference type="AlphaFoldDB" id="A0A7C1FFG9"/>
<comment type="caution">
    <text evidence="1">The sequence shown here is derived from an EMBL/GenBank/DDBJ whole genome shotgun (WGS) entry which is preliminary data.</text>
</comment>
<gene>
    <name evidence="1" type="ORF">ENQ20_09290</name>
</gene>
<sequence length="100" mass="11746">MVRLLMQWDIKMGREQDFSEFVVREFAPRLMQLGIEPSEVLYTMYGQGPQMLTLGVVESKEKLEEILRSPGWKKLHEKLLTYVTNYSHKAVPDNGRNFQL</sequence>
<protein>
    <recommendedName>
        <fullName evidence="2">DUF3303 domain-containing protein</fullName>
    </recommendedName>
</protein>
<reference evidence="1" key="1">
    <citation type="journal article" date="2020" name="mSystems">
        <title>Genome- and Community-Level Interaction Insights into Carbon Utilization and Element Cycling Functions of Hydrothermarchaeota in Hydrothermal Sediment.</title>
        <authorList>
            <person name="Zhou Z."/>
            <person name="Liu Y."/>
            <person name="Xu W."/>
            <person name="Pan J."/>
            <person name="Luo Z.H."/>
            <person name="Li M."/>
        </authorList>
    </citation>
    <scope>NUCLEOTIDE SEQUENCE [LARGE SCALE GENOMIC DNA]</scope>
    <source>
        <strain evidence="1">SpSt-289</strain>
    </source>
</reference>
<dbReference type="EMBL" id="DSMG01000092">
    <property type="protein sequence ID" value="HDX31672.1"/>
    <property type="molecule type" value="Genomic_DNA"/>
</dbReference>
<evidence type="ECO:0000313" key="1">
    <source>
        <dbReference type="EMBL" id="HDX31672.1"/>
    </source>
</evidence>
<name>A0A7C1FFG9_9CHLR</name>
<organism evidence="1">
    <name type="scientific">Caldilinea aerophila</name>
    <dbReference type="NCBI Taxonomy" id="133453"/>
    <lineage>
        <taxon>Bacteria</taxon>
        <taxon>Bacillati</taxon>
        <taxon>Chloroflexota</taxon>
        <taxon>Caldilineae</taxon>
        <taxon>Caldilineales</taxon>
        <taxon>Caldilineaceae</taxon>
        <taxon>Caldilinea</taxon>
    </lineage>
</organism>